<evidence type="ECO:0000256" key="1">
    <source>
        <dbReference type="ARBA" id="ARBA00007151"/>
    </source>
</evidence>
<name>U5YDX5_MONSK</name>
<dbReference type="PIRSF" id="PIRSF002122">
    <property type="entry name" value="RPS7p_RPS7a_RPS5e_RPS7o"/>
    <property type="match status" value="1"/>
</dbReference>
<dbReference type="Pfam" id="PF00177">
    <property type="entry name" value="Ribosomal_S7"/>
    <property type="match status" value="1"/>
</dbReference>
<dbReference type="GeneID" id="17622495"/>
<dbReference type="GO" id="GO:1990904">
    <property type="term" value="C:ribonucleoprotein complex"/>
    <property type="evidence" value="ECO:0007669"/>
    <property type="project" value="UniProtKB-KW"/>
</dbReference>
<keyword evidence="3" id="KW-0687">Ribonucleoprotein</keyword>
<comment type="similarity">
    <text evidence="1">Belongs to the universal ribosomal protein uS7 family.</text>
</comment>
<dbReference type="GO" id="GO:0006412">
    <property type="term" value="P:translation"/>
    <property type="evidence" value="ECO:0007669"/>
    <property type="project" value="InterPro"/>
</dbReference>
<feature type="compositionally biased region" description="Basic and acidic residues" evidence="4">
    <location>
        <begin position="1"/>
        <end position="16"/>
    </location>
</feature>
<dbReference type="InterPro" id="IPR036823">
    <property type="entry name" value="Ribosomal_uS7_dom_sf"/>
</dbReference>
<sequence length="215" mass="24551">MEIKNQSKDGARKSVEPKFSLTPSGKGNNSTTQKSNSSILSVENQRIPKIFDPKNSHAQELRIQNKCINLLTKDGKKAKAFSLLKTAFTLVMKKKRTQSDGGKPSSIHSLTANMLFLQSIENVKPIFEVRKVRVAGNTLLVPALISFERQENKALRWIIEAAQERKRKNPHFLFEECLAIEILEAVQHQGYAKQKRDELHKIAEANRAFAHYKWW</sequence>
<dbReference type="PANTHER" id="PTHR11205">
    <property type="entry name" value="RIBOSOMAL PROTEIN S7"/>
    <property type="match status" value="1"/>
</dbReference>
<dbReference type="EMBL" id="KF060939">
    <property type="protein sequence ID" value="AGZ90178.1"/>
    <property type="molecule type" value="Genomic_DNA"/>
</dbReference>
<evidence type="ECO:0000256" key="4">
    <source>
        <dbReference type="SAM" id="MobiDB-lite"/>
    </source>
</evidence>
<dbReference type="Gene3D" id="1.10.455.10">
    <property type="entry name" value="Ribosomal protein S7 domain"/>
    <property type="match status" value="1"/>
</dbReference>
<feature type="domain" description="Small ribosomal subunit protein uS7" evidence="5">
    <location>
        <begin position="54"/>
        <end position="207"/>
    </location>
</feature>
<proteinExistence type="inferred from homology"/>
<evidence type="ECO:0000256" key="3">
    <source>
        <dbReference type="ARBA" id="ARBA00023274"/>
    </source>
</evidence>
<reference evidence="6" key="1">
    <citation type="journal article" date="2013" name="Genome Biol. Evol.">
        <title>Tracing the evolution of streptophyte algae and their mitochondrial genome.</title>
        <authorList>
            <person name="Turmel M."/>
            <person name="Otis C."/>
            <person name="Lemieux C."/>
        </authorList>
    </citation>
    <scope>NUCLEOTIDE SEQUENCE</scope>
</reference>
<dbReference type="InterPro" id="IPR023798">
    <property type="entry name" value="Ribosomal_uS7_dom"/>
</dbReference>
<keyword evidence="6" id="KW-0496">Mitochondrion</keyword>
<dbReference type="SUPFAM" id="SSF47973">
    <property type="entry name" value="Ribosomal protein S7"/>
    <property type="match status" value="1"/>
</dbReference>
<feature type="compositionally biased region" description="Polar residues" evidence="4">
    <location>
        <begin position="21"/>
        <end position="39"/>
    </location>
</feature>
<protein>
    <submittedName>
        <fullName evidence="6">Ribosomal protein S7</fullName>
    </submittedName>
</protein>
<evidence type="ECO:0000313" key="6">
    <source>
        <dbReference type="EMBL" id="AGZ90178.1"/>
    </source>
</evidence>
<gene>
    <name evidence="6" type="primary">rps7</name>
</gene>
<organism evidence="6">
    <name type="scientific">Monomastix sp. (strain OKE-1)</name>
    <dbReference type="NCBI Taxonomy" id="141716"/>
    <lineage>
        <taxon>Eukaryota</taxon>
        <taxon>Viridiplantae</taxon>
        <taxon>Chlorophyta</taxon>
        <taxon>Mamiellophyceae</taxon>
        <taxon>Monomastigales</taxon>
        <taxon>Monomastigaceae</taxon>
        <taxon>Monomastix</taxon>
    </lineage>
</organism>
<feature type="region of interest" description="Disordered" evidence="4">
    <location>
        <begin position="1"/>
        <end position="39"/>
    </location>
</feature>
<dbReference type="RefSeq" id="YP_008802525.1">
    <property type="nucleotide sequence ID" value="NC_022797.1"/>
</dbReference>
<dbReference type="AlphaFoldDB" id="U5YDX5"/>
<evidence type="ECO:0000259" key="5">
    <source>
        <dbReference type="Pfam" id="PF00177"/>
    </source>
</evidence>
<keyword evidence="2 6" id="KW-0689">Ribosomal protein</keyword>
<geneLocation type="mitochondrion" evidence="6"/>
<accession>U5YDX5</accession>
<dbReference type="GO" id="GO:0005840">
    <property type="term" value="C:ribosome"/>
    <property type="evidence" value="ECO:0007669"/>
    <property type="project" value="UniProtKB-KW"/>
</dbReference>
<dbReference type="InterPro" id="IPR000235">
    <property type="entry name" value="Ribosomal_uS7"/>
</dbReference>
<evidence type="ECO:0000256" key="2">
    <source>
        <dbReference type="ARBA" id="ARBA00022980"/>
    </source>
</evidence>